<keyword evidence="14" id="KW-1185">Reference proteome</keyword>
<evidence type="ECO:0000256" key="5">
    <source>
        <dbReference type="ARBA" id="ARBA00022692"/>
    </source>
</evidence>
<comment type="catalytic activity">
    <reaction evidence="9">
        <text>Typically cleaves a -Gly-|-Phe- bond to release an N-terminal, basic peptide of 5-8 residues from type IV prepilin, and then N-methylates the new N-terminal amino group, the methyl donor being S-adenosyl-L-methionine.</text>
        <dbReference type="EC" id="3.4.23.43"/>
    </reaction>
</comment>
<dbReference type="GO" id="GO:0004190">
    <property type="term" value="F:aspartic-type endopeptidase activity"/>
    <property type="evidence" value="ECO:0007669"/>
    <property type="project" value="UniProtKB-EC"/>
</dbReference>
<comment type="similarity">
    <text evidence="2 8">Belongs to the peptidase A24 family.</text>
</comment>
<protein>
    <recommendedName>
        <fullName evidence="9">Prepilin leader peptidase/N-methyltransferase</fullName>
        <ecNumber evidence="9">2.1.1.-</ecNumber>
        <ecNumber evidence="9">3.4.23.43</ecNumber>
    </recommendedName>
</protein>
<dbReference type="PANTHER" id="PTHR30487">
    <property type="entry name" value="TYPE 4 PREPILIN-LIKE PROTEINS LEADER PEPTIDE-PROCESSING ENZYME"/>
    <property type="match status" value="1"/>
</dbReference>
<dbReference type="PRINTS" id="PR00864">
    <property type="entry name" value="PREPILNPTASE"/>
</dbReference>
<gene>
    <name evidence="13" type="ORF">GT409_12415</name>
</gene>
<feature type="domain" description="Prepilin type IV endopeptidase peptidase" evidence="11">
    <location>
        <begin position="105"/>
        <end position="221"/>
    </location>
</feature>
<dbReference type="EMBL" id="CP047593">
    <property type="protein sequence ID" value="QHI70209.1"/>
    <property type="molecule type" value="Genomic_DNA"/>
</dbReference>
<keyword evidence="9" id="KW-0511">Multifunctional enzyme</keyword>
<feature type="transmembrane region" description="Helical" evidence="10">
    <location>
        <begin position="102"/>
        <end position="122"/>
    </location>
</feature>
<dbReference type="InterPro" id="IPR014032">
    <property type="entry name" value="Peptidase_A24A_bac"/>
</dbReference>
<keyword evidence="5 9" id="KW-0812">Transmembrane</keyword>
<keyword evidence="7 10" id="KW-0472">Membrane</keyword>
<dbReference type="Pfam" id="PF01478">
    <property type="entry name" value="Peptidase_A24"/>
    <property type="match status" value="1"/>
</dbReference>
<dbReference type="Proteomes" id="UP000464954">
    <property type="component" value="Chromosome"/>
</dbReference>
<dbReference type="PANTHER" id="PTHR30487:SF0">
    <property type="entry name" value="PREPILIN LEADER PEPTIDASE_N-METHYLTRANSFERASE-RELATED"/>
    <property type="match status" value="1"/>
</dbReference>
<reference evidence="13 14" key="1">
    <citation type="submission" date="2020-01" db="EMBL/GenBank/DDBJ databases">
        <title>Ponticoccus aerotolerans gen. nov., sp. nov., an anaerobic bacterium and proposal of Ponticoccusceae fam. nov., Ponticoccusles ord. nov. and Ponticoccuse classis nov. in the phylum Kiritimatiellaeota.</title>
        <authorList>
            <person name="Zhou L.Y."/>
            <person name="Du Z.J."/>
        </authorList>
    </citation>
    <scope>NUCLEOTIDE SEQUENCE [LARGE SCALE GENOMIC DNA]</scope>
    <source>
        <strain evidence="13 14">S-5007</strain>
    </source>
</reference>
<feature type="transmembrane region" description="Helical" evidence="10">
    <location>
        <begin position="6"/>
        <end position="25"/>
    </location>
</feature>
<dbReference type="InterPro" id="IPR050882">
    <property type="entry name" value="Prepilin_peptidase/N-MTase"/>
</dbReference>
<keyword evidence="3" id="KW-1003">Cell membrane</keyword>
<sequence length="265" mass="29063">MEIYFAFVTLILGLCFGSFLNVCIYRIPAEISLSHPPSTCPKCKTRIKWYDNIPVFGWLMLGGKCRACKQPISAGYPVIELTTGLFFLTLYLIYGFTWITPIYALCVFGLLLATFVDIAEMWIPDRVSIGGMIVFPIFSVFVPELHGAADWVGGLFASAIGMAAGFIGFWLIGVIGKAIFKKDAMGFGDVKLMGGLGALLGWQAVIYILFFSALAGSVIGVALIAMNKKELSSQIPYGPYLALAAFSWMLGGYHLWDAYLAMMKF</sequence>
<evidence type="ECO:0000259" key="12">
    <source>
        <dbReference type="Pfam" id="PF06750"/>
    </source>
</evidence>
<dbReference type="KEGG" id="taer:GT409_12415"/>
<dbReference type="AlphaFoldDB" id="A0A6P1M5X9"/>
<dbReference type="InterPro" id="IPR000045">
    <property type="entry name" value="Prepilin_IV_endopep_pep"/>
</dbReference>
<keyword evidence="9" id="KW-0378">Hydrolase</keyword>
<evidence type="ECO:0000256" key="9">
    <source>
        <dbReference type="RuleBase" id="RU003794"/>
    </source>
</evidence>
<evidence type="ECO:0000256" key="2">
    <source>
        <dbReference type="ARBA" id="ARBA00005801"/>
    </source>
</evidence>
<feature type="transmembrane region" description="Helical" evidence="10">
    <location>
        <begin position="155"/>
        <end position="180"/>
    </location>
</feature>
<dbReference type="GO" id="GO:0005886">
    <property type="term" value="C:plasma membrane"/>
    <property type="evidence" value="ECO:0007669"/>
    <property type="project" value="UniProtKB-SubCell"/>
</dbReference>
<dbReference type="Pfam" id="PF06750">
    <property type="entry name" value="A24_N_bact"/>
    <property type="match status" value="1"/>
</dbReference>
<feature type="domain" description="Prepilin peptidase A24 N-terminal" evidence="12">
    <location>
        <begin position="11"/>
        <end position="92"/>
    </location>
</feature>
<evidence type="ECO:0000259" key="11">
    <source>
        <dbReference type="Pfam" id="PF01478"/>
    </source>
</evidence>
<keyword evidence="6 10" id="KW-1133">Transmembrane helix</keyword>
<dbReference type="EC" id="3.4.23.43" evidence="9"/>
<accession>A0A6P1M5X9</accession>
<proteinExistence type="inferred from homology"/>
<keyword evidence="4" id="KW-0997">Cell inner membrane</keyword>
<feature type="transmembrane region" description="Helical" evidence="10">
    <location>
        <begin position="129"/>
        <end position="149"/>
    </location>
</feature>
<feature type="transmembrane region" description="Helical" evidence="10">
    <location>
        <begin position="192"/>
        <end position="225"/>
    </location>
</feature>
<evidence type="ECO:0000256" key="6">
    <source>
        <dbReference type="ARBA" id="ARBA00022989"/>
    </source>
</evidence>
<evidence type="ECO:0000313" key="14">
    <source>
        <dbReference type="Proteomes" id="UP000464954"/>
    </source>
</evidence>
<comment type="function">
    <text evidence="9">Plays an essential role in type IV pili and type II pseudopili formation by proteolytically removing the leader sequence from substrate proteins and subsequently monomethylating the alpha-amino group of the newly exposed N-terminal phenylalanine.</text>
</comment>
<evidence type="ECO:0000256" key="7">
    <source>
        <dbReference type="ARBA" id="ARBA00023136"/>
    </source>
</evidence>
<evidence type="ECO:0000256" key="4">
    <source>
        <dbReference type="ARBA" id="ARBA00022519"/>
    </source>
</evidence>
<evidence type="ECO:0000256" key="3">
    <source>
        <dbReference type="ARBA" id="ARBA00022475"/>
    </source>
</evidence>
<dbReference type="Gene3D" id="1.20.120.1220">
    <property type="match status" value="1"/>
</dbReference>
<organism evidence="13 14">
    <name type="scientific">Tichowtungia aerotolerans</name>
    <dbReference type="NCBI Taxonomy" id="2697043"/>
    <lineage>
        <taxon>Bacteria</taxon>
        <taxon>Pseudomonadati</taxon>
        <taxon>Kiritimatiellota</taxon>
        <taxon>Tichowtungiia</taxon>
        <taxon>Tichowtungiales</taxon>
        <taxon>Tichowtungiaceae</taxon>
        <taxon>Tichowtungia</taxon>
    </lineage>
</organism>
<evidence type="ECO:0000256" key="10">
    <source>
        <dbReference type="SAM" id="Phobius"/>
    </source>
</evidence>
<name>A0A6P1M5X9_9BACT</name>
<keyword evidence="9" id="KW-0489">Methyltransferase</keyword>
<dbReference type="RefSeq" id="WP_160629387.1">
    <property type="nucleotide sequence ID" value="NZ_CP047593.1"/>
</dbReference>
<feature type="transmembrane region" description="Helical" evidence="10">
    <location>
        <begin position="237"/>
        <end position="256"/>
    </location>
</feature>
<dbReference type="InterPro" id="IPR010627">
    <property type="entry name" value="Prepilin_pept_A24_N"/>
</dbReference>
<dbReference type="GO" id="GO:0008168">
    <property type="term" value="F:methyltransferase activity"/>
    <property type="evidence" value="ECO:0007669"/>
    <property type="project" value="UniProtKB-KW"/>
</dbReference>
<dbReference type="GO" id="GO:0006465">
    <property type="term" value="P:signal peptide processing"/>
    <property type="evidence" value="ECO:0007669"/>
    <property type="project" value="TreeGrafter"/>
</dbReference>
<keyword evidence="9" id="KW-0808">Transferase</keyword>
<dbReference type="GO" id="GO:0032259">
    <property type="term" value="P:methylation"/>
    <property type="evidence" value="ECO:0007669"/>
    <property type="project" value="UniProtKB-KW"/>
</dbReference>
<comment type="subcellular location">
    <subcellularLocation>
        <location evidence="1">Cell inner membrane</location>
        <topology evidence="1">Multi-pass membrane protein</topology>
    </subcellularLocation>
    <subcellularLocation>
        <location evidence="9">Cell membrane</location>
        <topology evidence="9">Multi-pass membrane protein</topology>
    </subcellularLocation>
</comment>
<evidence type="ECO:0000313" key="13">
    <source>
        <dbReference type="EMBL" id="QHI70209.1"/>
    </source>
</evidence>
<keyword evidence="9" id="KW-0645">Protease</keyword>
<dbReference type="EC" id="2.1.1.-" evidence="9"/>
<evidence type="ECO:0000256" key="1">
    <source>
        <dbReference type="ARBA" id="ARBA00004429"/>
    </source>
</evidence>
<evidence type="ECO:0000256" key="8">
    <source>
        <dbReference type="RuleBase" id="RU003793"/>
    </source>
</evidence>